<evidence type="ECO:0000313" key="2">
    <source>
        <dbReference type="EMBL" id="PWK24309.1"/>
    </source>
</evidence>
<gene>
    <name evidence="1" type="ORF">HZY62_08185</name>
    <name evidence="2" type="ORF">LX92_01899</name>
</gene>
<dbReference type="Proteomes" id="UP000245667">
    <property type="component" value="Unassembled WGS sequence"/>
</dbReference>
<dbReference type="EMBL" id="JACWLN010000003">
    <property type="protein sequence ID" value="MBD1260565.1"/>
    <property type="molecule type" value="Genomic_DNA"/>
</dbReference>
<evidence type="ECO:0000313" key="3">
    <source>
        <dbReference type="Proteomes" id="UP000245667"/>
    </source>
</evidence>
<protein>
    <submittedName>
        <fullName evidence="2">Uncharacterized protein</fullName>
    </submittedName>
</protein>
<accession>A0A316E4K1</accession>
<reference evidence="1 4" key="2">
    <citation type="submission" date="2020-07" db="EMBL/GenBank/DDBJ databases">
        <title>The draft genome sequence of Maribacter polysiphoniae KCTC 22021.</title>
        <authorList>
            <person name="Mu L."/>
        </authorList>
    </citation>
    <scope>NUCLEOTIDE SEQUENCE [LARGE SCALE GENOMIC DNA]</scope>
    <source>
        <strain evidence="1 4">KCTC 22021</strain>
    </source>
</reference>
<sequence>MRSRYEYTIREQSQGEAVIKGRGNLGDLQDILPDEIFAVITLVDGTDGPLDIKVDTGKTSYEIKKYN</sequence>
<reference evidence="2 3" key="1">
    <citation type="submission" date="2018-05" db="EMBL/GenBank/DDBJ databases">
        <title>Genomic Encyclopedia of Archaeal and Bacterial Type Strains, Phase II (KMG-II): from individual species to whole genera.</title>
        <authorList>
            <person name="Goeker M."/>
        </authorList>
    </citation>
    <scope>NUCLEOTIDE SEQUENCE [LARGE SCALE GENOMIC DNA]</scope>
    <source>
        <strain evidence="2 3">DSM 23514</strain>
    </source>
</reference>
<dbReference type="RefSeq" id="WP_109650037.1">
    <property type="nucleotide sequence ID" value="NZ_CAJQNU010000027.1"/>
</dbReference>
<dbReference type="OrthoDB" id="1180952at2"/>
<proteinExistence type="predicted"/>
<dbReference type="EMBL" id="QGGQ01000003">
    <property type="protein sequence ID" value="PWK24309.1"/>
    <property type="molecule type" value="Genomic_DNA"/>
</dbReference>
<comment type="caution">
    <text evidence="2">The sequence shown here is derived from an EMBL/GenBank/DDBJ whole genome shotgun (WGS) entry which is preliminary data.</text>
</comment>
<evidence type="ECO:0000313" key="4">
    <source>
        <dbReference type="Proteomes" id="UP000651837"/>
    </source>
</evidence>
<dbReference type="AlphaFoldDB" id="A0A316E4K1"/>
<organism evidence="2 3">
    <name type="scientific">Maribacter polysiphoniae</name>
    <dbReference type="NCBI Taxonomy" id="429344"/>
    <lineage>
        <taxon>Bacteria</taxon>
        <taxon>Pseudomonadati</taxon>
        <taxon>Bacteroidota</taxon>
        <taxon>Flavobacteriia</taxon>
        <taxon>Flavobacteriales</taxon>
        <taxon>Flavobacteriaceae</taxon>
        <taxon>Maribacter</taxon>
    </lineage>
</organism>
<keyword evidence="4" id="KW-1185">Reference proteome</keyword>
<name>A0A316E4K1_9FLAO</name>
<evidence type="ECO:0000313" key="1">
    <source>
        <dbReference type="EMBL" id="MBD1260565.1"/>
    </source>
</evidence>
<dbReference type="Proteomes" id="UP000651837">
    <property type="component" value="Unassembled WGS sequence"/>
</dbReference>